<feature type="transmembrane region" description="Helical" evidence="1">
    <location>
        <begin position="115"/>
        <end position="144"/>
    </location>
</feature>
<dbReference type="InterPro" id="IPR045339">
    <property type="entry name" value="DUF6534"/>
</dbReference>
<dbReference type="STRING" id="914234.M2RBB7"/>
<keyword evidence="1" id="KW-0812">Transmembrane</keyword>
<gene>
    <name evidence="3" type="ORF">CERSUDRAFT_96307</name>
</gene>
<dbReference type="Pfam" id="PF20152">
    <property type="entry name" value="DUF6534"/>
    <property type="match status" value="1"/>
</dbReference>
<protein>
    <recommendedName>
        <fullName evidence="2">DUF6534 domain-containing protein</fullName>
    </recommendedName>
</protein>
<dbReference type="OrthoDB" id="3183258at2759"/>
<feature type="domain" description="DUF6534" evidence="2">
    <location>
        <begin position="163"/>
        <end position="247"/>
    </location>
</feature>
<evidence type="ECO:0000313" key="4">
    <source>
        <dbReference type="Proteomes" id="UP000016930"/>
    </source>
</evidence>
<dbReference type="PANTHER" id="PTHR40465">
    <property type="entry name" value="CHROMOSOME 1, WHOLE GENOME SHOTGUN SEQUENCE"/>
    <property type="match status" value="1"/>
</dbReference>
<dbReference type="Proteomes" id="UP000016930">
    <property type="component" value="Unassembled WGS sequence"/>
</dbReference>
<feature type="transmembrane region" description="Helical" evidence="1">
    <location>
        <begin position="50"/>
        <end position="75"/>
    </location>
</feature>
<dbReference type="PANTHER" id="PTHR40465:SF1">
    <property type="entry name" value="DUF6534 DOMAIN-CONTAINING PROTEIN"/>
    <property type="match status" value="1"/>
</dbReference>
<evidence type="ECO:0000256" key="1">
    <source>
        <dbReference type="SAM" id="Phobius"/>
    </source>
</evidence>
<evidence type="ECO:0000313" key="3">
    <source>
        <dbReference type="EMBL" id="EMD36081.1"/>
    </source>
</evidence>
<accession>M2RBB7</accession>
<feature type="transmembrane region" description="Helical" evidence="1">
    <location>
        <begin position="12"/>
        <end position="30"/>
    </location>
</feature>
<keyword evidence="1" id="KW-0472">Membrane</keyword>
<proteinExistence type="predicted"/>
<keyword evidence="1" id="KW-1133">Transmembrane helix</keyword>
<feature type="transmembrane region" description="Helical" evidence="1">
    <location>
        <begin position="87"/>
        <end position="109"/>
    </location>
</feature>
<reference evidence="3 4" key="1">
    <citation type="journal article" date="2012" name="Proc. Natl. Acad. Sci. U.S.A.">
        <title>Comparative genomics of Ceriporiopsis subvermispora and Phanerochaete chrysosporium provide insight into selective ligninolysis.</title>
        <authorList>
            <person name="Fernandez-Fueyo E."/>
            <person name="Ruiz-Duenas F.J."/>
            <person name="Ferreira P."/>
            <person name="Floudas D."/>
            <person name="Hibbett D.S."/>
            <person name="Canessa P."/>
            <person name="Larrondo L.F."/>
            <person name="James T.Y."/>
            <person name="Seelenfreund D."/>
            <person name="Lobos S."/>
            <person name="Polanco R."/>
            <person name="Tello M."/>
            <person name="Honda Y."/>
            <person name="Watanabe T."/>
            <person name="Watanabe T."/>
            <person name="Ryu J.S."/>
            <person name="Kubicek C.P."/>
            <person name="Schmoll M."/>
            <person name="Gaskell J."/>
            <person name="Hammel K.E."/>
            <person name="St John F.J."/>
            <person name="Vanden Wymelenberg A."/>
            <person name="Sabat G."/>
            <person name="Splinter BonDurant S."/>
            <person name="Syed K."/>
            <person name="Yadav J.S."/>
            <person name="Doddapaneni H."/>
            <person name="Subramanian V."/>
            <person name="Lavin J.L."/>
            <person name="Oguiza J.A."/>
            <person name="Perez G."/>
            <person name="Pisabarro A.G."/>
            <person name="Ramirez L."/>
            <person name="Santoyo F."/>
            <person name="Master E."/>
            <person name="Coutinho P.M."/>
            <person name="Henrissat B."/>
            <person name="Lombard V."/>
            <person name="Magnuson J.K."/>
            <person name="Kuees U."/>
            <person name="Hori C."/>
            <person name="Igarashi K."/>
            <person name="Samejima M."/>
            <person name="Held B.W."/>
            <person name="Barry K.W."/>
            <person name="LaButti K.M."/>
            <person name="Lapidus A."/>
            <person name="Lindquist E.A."/>
            <person name="Lucas S.M."/>
            <person name="Riley R."/>
            <person name="Salamov A.A."/>
            <person name="Hoffmeister D."/>
            <person name="Schwenk D."/>
            <person name="Hadar Y."/>
            <person name="Yarden O."/>
            <person name="de Vries R.P."/>
            <person name="Wiebenga A."/>
            <person name="Stenlid J."/>
            <person name="Eastwood D."/>
            <person name="Grigoriev I.V."/>
            <person name="Berka R.M."/>
            <person name="Blanchette R.A."/>
            <person name="Kersten P."/>
            <person name="Martinez A.T."/>
            <person name="Vicuna R."/>
            <person name="Cullen D."/>
        </authorList>
    </citation>
    <scope>NUCLEOTIDE SEQUENCE [LARGE SCALE GENOMIC DNA]</scope>
    <source>
        <strain evidence="3 4">B</strain>
    </source>
</reference>
<sequence length="355" mass="39475">MSNIGTRIGSIFGAFTMGIVFNVLLYGVVMQQYHMYLLIHRNDKLWIRAYVSYLFLADTVHTAFLIALMYQSLIVHNGQLEHLGDPVWVLSAVPIIGGLVGFSVQVVYAARIYEIFGYIIVPIFIGLLSLTSAVASLSNAVILFMPTKAKFRETLAIWLITGTVADIFISAILLWHLYKRRHVPDLANLVERVGQVTVQANLLSTICAFLDMTLFLASEANALHTLFNFPLSKFYTISILSALNSRTVWARTHKRLASSSGQVSSWRDSAFHGRNTQFSTEIIICDPIQSNSTQARTSDDVEMVDLRPRSASMASYGSSGSATSDVSYPFAPMWTIDELEGMTSDPESVRVDSRH</sequence>
<keyword evidence="4" id="KW-1185">Reference proteome</keyword>
<dbReference type="HOGENOM" id="CLU_046025_2_0_1"/>
<organism evidence="3 4">
    <name type="scientific">Ceriporiopsis subvermispora (strain B)</name>
    <name type="common">White-rot fungus</name>
    <name type="synonym">Gelatoporia subvermispora</name>
    <dbReference type="NCBI Taxonomy" id="914234"/>
    <lineage>
        <taxon>Eukaryota</taxon>
        <taxon>Fungi</taxon>
        <taxon>Dikarya</taxon>
        <taxon>Basidiomycota</taxon>
        <taxon>Agaricomycotina</taxon>
        <taxon>Agaricomycetes</taxon>
        <taxon>Polyporales</taxon>
        <taxon>Gelatoporiaceae</taxon>
        <taxon>Gelatoporia</taxon>
    </lineage>
</organism>
<evidence type="ECO:0000259" key="2">
    <source>
        <dbReference type="Pfam" id="PF20152"/>
    </source>
</evidence>
<dbReference type="EMBL" id="KB445799">
    <property type="protein sequence ID" value="EMD36081.1"/>
    <property type="molecule type" value="Genomic_DNA"/>
</dbReference>
<dbReference type="AlphaFoldDB" id="M2RBB7"/>
<name>M2RBB7_CERS8</name>
<feature type="transmembrane region" description="Helical" evidence="1">
    <location>
        <begin position="156"/>
        <end position="178"/>
    </location>
</feature>